<feature type="domain" description="FAD-binding" evidence="4">
    <location>
        <begin position="12"/>
        <end position="416"/>
    </location>
</feature>
<accession>A0ABR3IXY9</accession>
<dbReference type="InterPro" id="IPR002938">
    <property type="entry name" value="FAD-bd"/>
</dbReference>
<keyword evidence="2" id="KW-0274">FAD</keyword>
<sequence length="499" mass="55754">MHPMQEGSSRKIKVAIIGGGIGGLTCVLALKHCEYLEIDLYEAAPVLSELGAGIAIWERAWEILQRLNLAEAFEALLSKPRDNEPALAFVERKGDQSDGFDFFHVVIKGGPITYHRADFQRTLLAAIPAEMRARFHLSQRLVSYKEREVSAPSPSELSDDSPLHPVELLFADGTKASCDVLIGADGVKSAVRRQMMTDVARHVRDGSWNSLQNNNTGEPLRIEEEAAEYERCIEPMFSGWIAYRGLVPTSVLRALMPEHRAILAPTHYWGKDKHLVAYPISQGKTVNIVAYVSRRDQEGMPFEGPWVTDCPRAELESEYARWEDEVRVLIQHIEKPPTRWAIHSVRPLKTYISRHVVLLGDAAHAMTPHQGAAAGQAIEDGYVLASLLSSGSCTPGTIPTLMRAYDTVRRPFGNAVQAACRRQGMHYDMNWPGAQEDPAWPHSFDDIKAEGDESVTRERLQGVMEDVVRGWEWEWTTSAEVERRKALEILNSTLSVGTN</sequence>
<keyword evidence="6" id="KW-1185">Reference proteome</keyword>
<dbReference type="SUPFAM" id="SSF51905">
    <property type="entry name" value="FAD/NAD(P)-binding domain"/>
    <property type="match status" value="1"/>
</dbReference>
<evidence type="ECO:0000256" key="3">
    <source>
        <dbReference type="ARBA" id="ARBA00023002"/>
    </source>
</evidence>
<dbReference type="PANTHER" id="PTHR46720:SF3">
    <property type="entry name" value="FAD-BINDING DOMAIN-CONTAINING PROTEIN-RELATED"/>
    <property type="match status" value="1"/>
</dbReference>
<dbReference type="InterPro" id="IPR051104">
    <property type="entry name" value="FAD_monoxygenase"/>
</dbReference>
<dbReference type="SUPFAM" id="SSF54373">
    <property type="entry name" value="FAD-linked reductases, C-terminal domain"/>
    <property type="match status" value="1"/>
</dbReference>
<dbReference type="EMBL" id="JASNQZ010000014">
    <property type="protein sequence ID" value="KAL0948114.1"/>
    <property type="molecule type" value="Genomic_DNA"/>
</dbReference>
<gene>
    <name evidence="5" type="ORF">HGRIS_010731</name>
</gene>
<dbReference type="PRINTS" id="PR00420">
    <property type="entry name" value="RNGMNOXGNASE"/>
</dbReference>
<dbReference type="PANTHER" id="PTHR46720">
    <property type="entry name" value="HYDROXYLASE, PUTATIVE (AFU_ORTHOLOGUE AFUA_3G01460)-RELATED"/>
    <property type="match status" value="1"/>
</dbReference>
<name>A0ABR3IXY9_9AGAR</name>
<evidence type="ECO:0000256" key="2">
    <source>
        <dbReference type="ARBA" id="ARBA00022827"/>
    </source>
</evidence>
<evidence type="ECO:0000313" key="6">
    <source>
        <dbReference type="Proteomes" id="UP001556367"/>
    </source>
</evidence>
<dbReference type="Proteomes" id="UP001556367">
    <property type="component" value="Unassembled WGS sequence"/>
</dbReference>
<evidence type="ECO:0000313" key="5">
    <source>
        <dbReference type="EMBL" id="KAL0948114.1"/>
    </source>
</evidence>
<dbReference type="Pfam" id="PF01494">
    <property type="entry name" value="FAD_binding_3"/>
    <property type="match status" value="1"/>
</dbReference>
<proteinExistence type="predicted"/>
<reference evidence="6" key="1">
    <citation type="submission" date="2024-06" db="EMBL/GenBank/DDBJ databases">
        <title>Multi-omics analyses provide insights into the biosynthesis of the anticancer antibiotic pleurotin in Hohenbuehelia grisea.</title>
        <authorList>
            <person name="Weaver J.A."/>
            <person name="Alberti F."/>
        </authorList>
    </citation>
    <scope>NUCLEOTIDE SEQUENCE [LARGE SCALE GENOMIC DNA]</scope>
    <source>
        <strain evidence="6">T-177</strain>
    </source>
</reference>
<dbReference type="Gene3D" id="3.50.50.60">
    <property type="entry name" value="FAD/NAD(P)-binding domain"/>
    <property type="match status" value="1"/>
</dbReference>
<dbReference type="InterPro" id="IPR036188">
    <property type="entry name" value="FAD/NAD-bd_sf"/>
</dbReference>
<keyword evidence="3" id="KW-0560">Oxidoreductase</keyword>
<evidence type="ECO:0000256" key="1">
    <source>
        <dbReference type="ARBA" id="ARBA00022630"/>
    </source>
</evidence>
<organism evidence="5 6">
    <name type="scientific">Hohenbuehelia grisea</name>
    <dbReference type="NCBI Taxonomy" id="104357"/>
    <lineage>
        <taxon>Eukaryota</taxon>
        <taxon>Fungi</taxon>
        <taxon>Dikarya</taxon>
        <taxon>Basidiomycota</taxon>
        <taxon>Agaricomycotina</taxon>
        <taxon>Agaricomycetes</taxon>
        <taxon>Agaricomycetidae</taxon>
        <taxon>Agaricales</taxon>
        <taxon>Pleurotineae</taxon>
        <taxon>Pleurotaceae</taxon>
        <taxon>Hohenbuehelia</taxon>
    </lineage>
</organism>
<keyword evidence="1" id="KW-0285">Flavoprotein</keyword>
<comment type="caution">
    <text evidence="5">The sequence shown here is derived from an EMBL/GenBank/DDBJ whole genome shotgun (WGS) entry which is preliminary data.</text>
</comment>
<protein>
    <recommendedName>
        <fullName evidence="4">FAD-binding domain-containing protein</fullName>
    </recommendedName>
</protein>
<evidence type="ECO:0000259" key="4">
    <source>
        <dbReference type="Pfam" id="PF01494"/>
    </source>
</evidence>